<dbReference type="Proteomes" id="UP000626697">
    <property type="component" value="Unassembled WGS sequence"/>
</dbReference>
<accession>A0ABR6CS00</accession>
<gene>
    <name evidence="1" type="ORF">HNP81_003093</name>
</gene>
<keyword evidence="2" id="KW-1185">Reference proteome</keyword>
<proteinExistence type="predicted"/>
<comment type="caution">
    <text evidence="1">The sequence shown here is derived from an EMBL/GenBank/DDBJ whole genome shotgun (WGS) entry which is preliminary data.</text>
</comment>
<dbReference type="EMBL" id="JACJHX010000009">
    <property type="protein sequence ID" value="MBA9027802.1"/>
    <property type="molecule type" value="Genomic_DNA"/>
</dbReference>
<sequence>MSNYIMDHVKLFQNDEISIKSIVVKGNKVDSIHNSVNQLRMMKQNLDNFIMSPITTTVFNELNLPAKLSLYEQHVLKGIGVILIPVTIAYEYRLTSRLEEIRKLMKVSPLDYLLAIKVSQKIVSPKLMQRCKKERIPAVFVEITDLDELTKLPWSWIRQYSFPFNPTFIPIFRLETAIEKAKEIWSKIMINAKLSHSKESLIEGAPIANQTLKKIGLYPIKGYLRNNGELSYNLFHSSHIASDFNGISEGEYDKLIVTMLKGKVVRAGTRISLSETEGSEIKIKIPGFLI</sequence>
<organism evidence="1 2">
    <name type="scientific">Peribacillus huizhouensis</name>
    <dbReference type="NCBI Taxonomy" id="1501239"/>
    <lineage>
        <taxon>Bacteria</taxon>
        <taxon>Bacillati</taxon>
        <taxon>Bacillota</taxon>
        <taxon>Bacilli</taxon>
        <taxon>Bacillales</taxon>
        <taxon>Bacillaceae</taxon>
        <taxon>Peribacillus</taxon>
    </lineage>
</organism>
<evidence type="ECO:0000313" key="2">
    <source>
        <dbReference type="Proteomes" id="UP000626697"/>
    </source>
</evidence>
<dbReference type="RefSeq" id="WP_182503152.1">
    <property type="nucleotide sequence ID" value="NZ_JACJHX010000009.1"/>
</dbReference>
<evidence type="ECO:0000313" key="1">
    <source>
        <dbReference type="EMBL" id="MBA9027802.1"/>
    </source>
</evidence>
<protein>
    <submittedName>
        <fullName evidence="1">Uncharacterized protein</fullName>
    </submittedName>
</protein>
<reference evidence="1 2" key="1">
    <citation type="submission" date="2020-08" db="EMBL/GenBank/DDBJ databases">
        <title>Genomic Encyclopedia of Type Strains, Phase IV (KMG-IV): sequencing the most valuable type-strain genomes for metagenomic binning, comparative biology and taxonomic classification.</title>
        <authorList>
            <person name="Goeker M."/>
        </authorList>
    </citation>
    <scope>NUCLEOTIDE SEQUENCE [LARGE SCALE GENOMIC DNA]</scope>
    <source>
        <strain evidence="1 2">DSM 105481</strain>
    </source>
</reference>
<name>A0ABR6CS00_9BACI</name>